<dbReference type="PROSITE" id="PS50195">
    <property type="entry name" value="PX"/>
    <property type="match status" value="1"/>
</dbReference>
<dbReference type="RefSeq" id="XP_033811380.1">
    <property type="nucleotide sequence ID" value="XM_033955489.1"/>
</dbReference>
<dbReference type="InterPro" id="IPR036181">
    <property type="entry name" value="MIT_dom_sf"/>
</dbReference>
<proteinExistence type="predicted"/>
<dbReference type="InterPro" id="IPR036871">
    <property type="entry name" value="PX_dom_sf"/>
</dbReference>
<feature type="region of interest" description="Disordered" evidence="1">
    <location>
        <begin position="146"/>
        <end position="172"/>
    </location>
</feature>
<dbReference type="FunCoup" id="A0A6P8RZX2">
    <property type="interactions" value="923"/>
</dbReference>
<dbReference type="PANTHER" id="PTHR15508:SF9">
    <property type="entry name" value="SORTING NEXIN-15"/>
    <property type="match status" value="1"/>
</dbReference>
<dbReference type="CDD" id="cd02677">
    <property type="entry name" value="MIT_SNX15"/>
    <property type="match status" value="1"/>
</dbReference>
<dbReference type="PANTHER" id="PTHR15508">
    <property type="entry name" value="RIBOSOMAL PROTEIN S6 KINASE"/>
    <property type="match status" value="1"/>
</dbReference>
<sequence>MSCRAGGAGRGRWQEHERRYSVSETRTHEKGFTEYRVTAQFISKKNPEDIKELFFFLQIVIWKRYSDFKKLHTDLSYTHRNLFRKMEVFPAFPKAQLFGRFEDAVIEERRKGAENLLRFTVNIPALNNSPELKAFFRGGEVRRDVDGVEAGGSQSPLPPPMLPEPSSPEKGVKPWQNSEILEDSNTGEVSNVLPEPGDKMEKWENVSMVLEEEENLDMLFDCSEQAEDAQSGPLSHQELALFDPCFTQGLLDTSYLLIVAGDMNQVMDASLDRSAPAASPSDREPCNLSHEEELGSLIVEPFNKDKLPDPELSIIQDSPCSLLVPPTEACAKLTEVSSSPDDYLVLATKQIKQALEKEATADYEGAVQSYKDGVDVLLKGIQGDSNATRQEVVKRKTAEYLQHAEMLIRLHPKATATRQQCQNTGEGD</sequence>
<reference evidence="4" key="1">
    <citation type="submission" date="2025-08" db="UniProtKB">
        <authorList>
            <consortium name="RefSeq"/>
        </authorList>
    </citation>
    <scope>IDENTIFICATION</scope>
</reference>
<dbReference type="SMART" id="SM00312">
    <property type="entry name" value="PX"/>
    <property type="match status" value="1"/>
</dbReference>
<evidence type="ECO:0000313" key="3">
    <source>
        <dbReference type="Proteomes" id="UP000515159"/>
    </source>
</evidence>
<dbReference type="Proteomes" id="UP000515159">
    <property type="component" value="Chromosome 8"/>
</dbReference>
<dbReference type="InParanoid" id="A0A6P8RZX2"/>
<dbReference type="SMART" id="SM00745">
    <property type="entry name" value="MIT"/>
    <property type="match status" value="1"/>
</dbReference>
<dbReference type="Pfam" id="PF04212">
    <property type="entry name" value="MIT"/>
    <property type="match status" value="1"/>
</dbReference>
<dbReference type="Gene3D" id="1.20.58.80">
    <property type="entry name" value="Phosphotransferase system, lactose/cellobiose-type IIA subunit"/>
    <property type="match status" value="1"/>
</dbReference>
<feature type="compositionally biased region" description="Pro residues" evidence="1">
    <location>
        <begin position="156"/>
        <end position="166"/>
    </location>
</feature>
<evidence type="ECO:0000259" key="2">
    <source>
        <dbReference type="PROSITE" id="PS50195"/>
    </source>
</evidence>
<name>A0A6P8RZX2_GEOSA</name>
<dbReference type="CTD" id="29907"/>
<dbReference type="AlphaFoldDB" id="A0A6P8RZX2"/>
<organism evidence="3 4">
    <name type="scientific">Geotrypetes seraphini</name>
    <name type="common">Gaboon caecilian</name>
    <name type="synonym">Caecilia seraphini</name>
    <dbReference type="NCBI Taxonomy" id="260995"/>
    <lineage>
        <taxon>Eukaryota</taxon>
        <taxon>Metazoa</taxon>
        <taxon>Chordata</taxon>
        <taxon>Craniata</taxon>
        <taxon>Vertebrata</taxon>
        <taxon>Euteleostomi</taxon>
        <taxon>Amphibia</taxon>
        <taxon>Gymnophiona</taxon>
        <taxon>Geotrypetes</taxon>
    </lineage>
</organism>
<gene>
    <name evidence="4" type="primary">SNX15</name>
</gene>
<dbReference type="KEGG" id="gsh:117365274"/>
<dbReference type="InterPro" id="IPR051866">
    <property type="entry name" value="Intracell_Sig-Traffick_Protein"/>
</dbReference>
<dbReference type="Pfam" id="PF00787">
    <property type="entry name" value="PX"/>
    <property type="match status" value="1"/>
</dbReference>
<dbReference type="InterPro" id="IPR007330">
    <property type="entry name" value="MIT_dom"/>
</dbReference>
<keyword evidence="3" id="KW-1185">Reference proteome</keyword>
<evidence type="ECO:0000313" key="4">
    <source>
        <dbReference type="RefSeq" id="XP_033811380.1"/>
    </source>
</evidence>
<dbReference type="InterPro" id="IPR001683">
    <property type="entry name" value="PX_dom"/>
</dbReference>
<dbReference type="GeneID" id="117365274"/>
<dbReference type="GO" id="GO:0035091">
    <property type="term" value="F:phosphatidylinositol binding"/>
    <property type="evidence" value="ECO:0007669"/>
    <property type="project" value="InterPro"/>
</dbReference>
<dbReference type="Gene3D" id="3.30.1520.10">
    <property type="entry name" value="Phox-like domain"/>
    <property type="match status" value="1"/>
</dbReference>
<accession>A0A6P8RZX2</accession>
<dbReference type="OrthoDB" id="1278353at2759"/>
<dbReference type="SUPFAM" id="SSF64268">
    <property type="entry name" value="PX domain"/>
    <property type="match status" value="1"/>
</dbReference>
<protein>
    <submittedName>
        <fullName evidence="4">Sorting nexin-15 isoform X1</fullName>
    </submittedName>
</protein>
<feature type="domain" description="PX" evidence="2">
    <location>
        <begin position="13"/>
        <end position="143"/>
    </location>
</feature>
<evidence type="ECO:0000256" key="1">
    <source>
        <dbReference type="SAM" id="MobiDB-lite"/>
    </source>
</evidence>
<dbReference type="SUPFAM" id="SSF116846">
    <property type="entry name" value="MIT domain"/>
    <property type="match status" value="1"/>
</dbReference>